<evidence type="ECO:0000313" key="1">
    <source>
        <dbReference type="EMBL" id="MFD2937103.1"/>
    </source>
</evidence>
<gene>
    <name evidence="1" type="ORF">ACFS25_25205</name>
</gene>
<dbReference type="EMBL" id="JBHUOM010000023">
    <property type="protein sequence ID" value="MFD2937103.1"/>
    <property type="molecule type" value="Genomic_DNA"/>
</dbReference>
<organism evidence="1 2">
    <name type="scientific">Spirosoma flavum</name>
    <dbReference type="NCBI Taxonomy" id="2048557"/>
    <lineage>
        <taxon>Bacteria</taxon>
        <taxon>Pseudomonadati</taxon>
        <taxon>Bacteroidota</taxon>
        <taxon>Cytophagia</taxon>
        <taxon>Cytophagales</taxon>
        <taxon>Cytophagaceae</taxon>
        <taxon>Spirosoma</taxon>
    </lineage>
</organism>
<dbReference type="RefSeq" id="WP_381506563.1">
    <property type="nucleotide sequence ID" value="NZ_JBHUOM010000023.1"/>
</dbReference>
<reference evidence="2" key="1">
    <citation type="journal article" date="2019" name="Int. J. Syst. Evol. Microbiol.">
        <title>The Global Catalogue of Microorganisms (GCM) 10K type strain sequencing project: providing services to taxonomists for standard genome sequencing and annotation.</title>
        <authorList>
            <consortium name="The Broad Institute Genomics Platform"/>
            <consortium name="The Broad Institute Genome Sequencing Center for Infectious Disease"/>
            <person name="Wu L."/>
            <person name="Ma J."/>
        </authorList>
    </citation>
    <scope>NUCLEOTIDE SEQUENCE [LARGE SCALE GENOMIC DNA]</scope>
    <source>
        <strain evidence="2">KCTC 52490</strain>
    </source>
</reference>
<proteinExistence type="predicted"/>
<sequence>MNTQELIIQIKAIATEEDMNTVAILIQAQPGQMAPEVQSALLEKLAEMTAKTKELVTEAKNVLLSHGVSYPLSDWLTAANYARKFSIENVATVTNWINRGIIPQENVKEIPELGLRLIKAVEYSPRAYTQVNEGKDA</sequence>
<keyword evidence="2" id="KW-1185">Reference proteome</keyword>
<name>A0ABW6ASD8_9BACT</name>
<evidence type="ECO:0000313" key="2">
    <source>
        <dbReference type="Proteomes" id="UP001597512"/>
    </source>
</evidence>
<accession>A0ABW6ASD8</accession>
<protein>
    <submittedName>
        <fullName evidence="1">Uncharacterized protein</fullName>
    </submittedName>
</protein>
<comment type="caution">
    <text evidence="1">The sequence shown here is derived from an EMBL/GenBank/DDBJ whole genome shotgun (WGS) entry which is preliminary data.</text>
</comment>
<dbReference type="Proteomes" id="UP001597512">
    <property type="component" value="Unassembled WGS sequence"/>
</dbReference>